<keyword evidence="1" id="KW-0472">Membrane</keyword>
<feature type="signal peptide" evidence="2">
    <location>
        <begin position="1"/>
        <end position="23"/>
    </location>
</feature>
<feature type="chain" id="PRO_5003608374" evidence="2">
    <location>
        <begin position="24"/>
        <end position="183"/>
    </location>
</feature>
<proteinExistence type="evidence at transcript level"/>
<keyword evidence="1" id="KW-0812">Transmembrane</keyword>
<sequence length="183" mass="19988">MLAYYFLAICVVGPVIFMTEVMGAGSTGKTETTSTTTTTTEISRTDLGGKITGITKYDTGKIEDIKQLLKHIWQRIRNDKTAISKNLTVSEQIGNQSVILEKVANSAHIKLSDVVSDVHRAKGEAESALTSAKAAEAKAKVASDEAVKARKKARDAFKNSSSVTIFAYAYLYLVMCMYVFLYI</sequence>
<feature type="transmembrane region" description="Helical" evidence="1">
    <location>
        <begin position="165"/>
        <end position="182"/>
    </location>
</feature>
<organism evidence="3">
    <name type="scientific">Meteorus pulchricornis</name>
    <dbReference type="NCBI Taxonomy" id="51522"/>
    <lineage>
        <taxon>Eukaryota</taxon>
        <taxon>Metazoa</taxon>
        <taxon>Ecdysozoa</taxon>
        <taxon>Arthropoda</taxon>
        <taxon>Hexapoda</taxon>
        <taxon>Insecta</taxon>
        <taxon>Pterygota</taxon>
        <taxon>Neoptera</taxon>
        <taxon>Endopterygota</taxon>
        <taxon>Hymenoptera</taxon>
        <taxon>Apocrita</taxon>
        <taxon>Ichneumonoidea</taxon>
        <taxon>Braconidae</taxon>
        <taxon>Meteorinae</taxon>
        <taxon>Meteorus</taxon>
    </lineage>
</organism>
<keyword evidence="1" id="KW-1133">Transmembrane helix</keyword>
<dbReference type="AlphaFoldDB" id="H7CHJ2"/>
<dbReference type="EMBL" id="AB701638">
    <property type="protein sequence ID" value="BAL70290.1"/>
    <property type="molecule type" value="mRNA"/>
</dbReference>
<name>H7CHJ2_9HYME</name>
<reference evidence="3" key="1">
    <citation type="submission" date="2012-03" db="EMBL/GenBank/DDBJ databases">
        <title>The major constituents of the venom gland of a braconid endoparasitoid, Meteorus pulchricornis.</title>
        <authorList>
            <person name="Sano T."/>
            <person name="Miura K."/>
        </authorList>
    </citation>
    <scope>NUCLEOTIDE SEQUENCE</scope>
</reference>
<keyword evidence="2" id="KW-0732">Signal</keyword>
<protein>
    <submittedName>
        <fullName evidence="3">Uncharacterized protein</fullName>
    </submittedName>
</protein>
<evidence type="ECO:0000313" key="3">
    <source>
        <dbReference type="EMBL" id="BAL70290.1"/>
    </source>
</evidence>
<evidence type="ECO:0000256" key="2">
    <source>
        <dbReference type="SAM" id="SignalP"/>
    </source>
</evidence>
<evidence type="ECO:0000256" key="1">
    <source>
        <dbReference type="SAM" id="Phobius"/>
    </source>
</evidence>
<accession>H7CHJ2</accession>